<dbReference type="Pfam" id="PF06855">
    <property type="entry name" value="YozE_SAM_like"/>
    <property type="match status" value="1"/>
</dbReference>
<reference evidence="2 3" key="1">
    <citation type="submission" date="2024-09" db="EMBL/GenBank/DDBJ databases">
        <authorList>
            <person name="Sun Q."/>
            <person name="Mori K."/>
        </authorList>
    </citation>
    <scope>NUCLEOTIDE SEQUENCE [LARGE SCALE GENOMIC DNA]</scope>
    <source>
        <strain evidence="2 3">TBRC 4576</strain>
    </source>
</reference>
<dbReference type="Gene3D" id="1.10.150.260">
    <property type="entry name" value="YozE SAM-like"/>
    <property type="match status" value="1"/>
</dbReference>
<organism evidence="2 3">
    <name type="scientific">Lactiplantibacillus modestisalitolerans</name>
    <dbReference type="NCBI Taxonomy" id="1457219"/>
    <lineage>
        <taxon>Bacteria</taxon>
        <taxon>Bacillati</taxon>
        <taxon>Bacillota</taxon>
        <taxon>Bacilli</taxon>
        <taxon>Lactobacillales</taxon>
        <taxon>Lactobacillaceae</taxon>
        <taxon>Lactiplantibacillus</taxon>
    </lineage>
</organism>
<proteinExistence type="predicted"/>
<name>A0ABV5WWA3_9LACO</name>
<dbReference type="SUPFAM" id="SSF140652">
    <property type="entry name" value="YozE-like"/>
    <property type="match status" value="1"/>
</dbReference>
<evidence type="ECO:0000313" key="3">
    <source>
        <dbReference type="Proteomes" id="UP001589691"/>
    </source>
</evidence>
<feature type="domain" description="YozE SAM-like" evidence="1">
    <location>
        <begin position="2"/>
        <end position="64"/>
    </location>
</feature>
<dbReference type="RefSeq" id="WP_137641929.1">
    <property type="nucleotide sequence ID" value="NZ_BJEA01000003.1"/>
</dbReference>
<dbReference type="InterPro" id="IPR036806">
    <property type="entry name" value="YozE_SAM-like_sf"/>
</dbReference>
<keyword evidence="3" id="KW-1185">Reference proteome</keyword>
<dbReference type="EMBL" id="JBHLZY010000026">
    <property type="protein sequence ID" value="MFB9770447.1"/>
    <property type="molecule type" value="Genomic_DNA"/>
</dbReference>
<sequence>MTFYRWLEPFIGQHGPYAPAARYAHSDFDFLRTSDVRELSDYITYLNTRDSVKQSFYQALDAYRAS</sequence>
<dbReference type="Proteomes" id="UP001589691">
    <property type="component" value="Unassembled WGS sequence"/>
</dbReference>
<dbReference type="InterPro" id="IPR023089">
    <property type="entry name" value="YozE_SAM-like"/>
</dbReference>
<evidence type="ECO:0000313" key="2">
    <source>
        <dbReference type="EMBL" id="MFB9770447.1"/>
    </source>
</evidence>
<accession>A0ABV5WWA3</accession>
<protein>
    <submittedName>
        <fullName evidence="2">YozE family protein</fullName>
    </submittedName>
</protein>
<comment type="caution">
    <text evidence="2">The sequence shown here is derived from an EMBL/GenBank/DDBJ whole genome shotgun (WGS) entry which is preliminary data.</text>
</comment>
<gene>
    <name evidence="2" type="ORF">ACFFLI_11290</name>
</gene>
<evidence type="ECO:0000259" key="1">
    <source>
        <dbReference type="Pfam" id="PF06855"/>
    </source>
</evidence>